<dbReference type="GO" id="GO:0000725">
    <property type="term" value="P:recombinational repair"/>
    <property type="evidence" value="ECO:0007669"/>
    <property type="project" value="TreeGrafter"/>
</dbReference>
<dbReference type="PATRIC" id="fig|1121326.3.peg.305"/>
<protein>
    <recommendedName>
        <fullName evidence="7">DNA 3'-5' helicase</fullName>
        <ecNumber evidence="7">5.6.2.4</ecNumber>
    </recommendedName>
</protein>
<evidence type="ECO:0000256" key="2">
    <source>
        <dbReference type="ARBA" id="ARBA00022801"/>
    </source>
</evidence>
<gene>
    <name evidence="12" type="primary">helD_1</name>
    <name evidence="12" type="ORF">CLMAG_03270</name>
</gene>
<evidence type="ECO:0000256" key="6">
    <source>
        <dbReference type="ARBA" id="ARBA00034617"/>
    </source>
</evidence>
<dbReference type="RefSeq" id="WP_066616999.1">
    <property type="nucleotide sequence ID" value="NZ_FQXL01000071.1"/>
</dbReference>
<keyword evidence="13" id="KW-1185">Reference proteome</keyword>
<dbReference type="InterPro" id="IPR027417">
    <property type="entry name" value="P-loop_NTPase"/>
</dbReference>
<dbReference type="GO" id="GO:0016887">
    <property type="term" value="F:ATP hydrolysis activity"/>
    <property type="evidence" value="ECO:0007669"/>
    <property type="project" value="RHEA"/>
</dbReference>
<evidence type="ECO:0000259" key="11">
    <source>
        <dbReference type="PROSITE" id="PS51198"/>
    </source>
</evidence>
<evidence type="ECO:0000313" key="12">
    <source>
        <dbReference type="EMBL" id="KZL93304.1"/>
    </source>
</evidence>
<dbReference type="InterPro" id="IPR027785">
    <property type="entry name" value="UvrD-like_helicase_C"/>
</dbReference>
<dbReference type="GO" id="GO:0003677">
    <property type="term" value="F:DNA binding"/>
    <property type="evidence" value="ECO:0007669"/>
    <property type="project" value="InterPro"/>
</dbReference>
<dbReference type="EC" id="5.6.2.4" evidence="7"/>
<dbReference type="Pfam" id="PF00580">
    <property type="entry name" value="UvrD-helicase"/>
    <property type="match status" value="1"/>
</dbReference>
<evidence type="ECO:0000256" key="3">
    <source>
        <dbReference type="ARBA" id="ARBA00022806"/>
    </source>
</evidence>
<feature type="binding site" evidence="9">
    <location>
        <begin position="230"/>
        <end position="237"/>
    </location>
    <ligand>
        <name>ATP</name>
        <dbReference type="ChEBI" id="CHEBI:30616"/>
    </ligand>
</feature>
<dbReference type="PANTHER" id="PTHR11070:SF17">
    <property type="entry name" value="DNA HELICASE IV"/>
    <property type="match status" value="1"/>
</dbReference>
<dbReference type="PANTHER" id="PTHR11070">
    <property type="entry name" value="UVRD / RECB / PCRA DNA HELICASE FAMILY MEMBER"/>
    <property type="match status" value="1"/>
</dbReference>
<evidence type="ECO:0000256" key="1">
    <source>
        <dbReference type="ARBA" id="ARBA00022741"/>
    </source>
</evidence>
<dbReference type="PROSITE" id="PS51198">
    <property type="entry name" value="UVRD_HELICASE_ATP_BIND"/>
    <property type="match status" value="1"/>
</dbReference>
<dbReference type="GO" id="GO:0005524">
    <property type="term" value="F:ATP binding"/>
    <property type="evidence" value="ECO:0007669"/>
    <property type="project" value="UniProtKB-UniRule"/>
</dbReference>
<comment type="catalytic activity">
    <reaction evidence="6">
        <text>Couples ATP hydrolysis with the unwinding of duplex DNA by translocating in the 3'-5' direction.</text>
        <dbReference type="EC" id="5.6.2.4"/>
    </reaction>
</comment>
<feature type="coiled-coil region" evidence="10">
    <location>
        <begin position="390"/>
        <end position="421"/>
    </location>
</feature>
<name>A0A162U139_9CLOT</name>
<evidence type="ECO:0000256" key="10">
    <source>
        <dbReference type="SAM" id="Coils"/>
    </source>
</evidence>
<dbReference type="Proteomes" id="UP000076603">
    <property type="component" value="Unassembled WGS sequence"/>
</dbReference>
<dbReference type="Gene3D" id="3.40.50.300">
    <property type="entry name" value="P-loop containing nucleotide triphosphate hydrolases"/>
    <property type="match status" value="3"/>
</dbReference>
<dbReference type="EMBL" id="LWAE01000001">
    <property type="protein sequence ID" value="KZL93304.1"/>
    <property type="molecule type" value="Genomic_DNA"/>
</dbReference>
<feature type="domain" description="UvrD-like helicase ATP-binding" evidence="11">
    <location>
        <begin position="209"/>
        <end position="565"/>
    </location>
</feature>
<dbReference type="Pfam" id="PF13361">
    <property type="entry name" value="UvrD_C"/>
    <property type="match status" value="1"/>
</dbReference>
<comment type="catalytic activity">
    <reaction evidence="8">
        <text>ATP + H2O = ADP + phosphate + H(+)</text>
        <dbReference type="Rhea" id="RHEA:13065"/>
        <dbReference type="ChEBI" id="CHEBI:15377"/>
        <dbReference type="ChEBI" id="CHEBI:15378"/>
        <dbReference type="ChEBI" id="CHEBI:30616"/>
        <dbReference type="ChEBI" id="CHEBI:43474"/>
        <dbReference type="ChEBI" id="CHEBI:456216"/>
        <dbReference type="EC" id="5.6.2.4"/>
    </reaction>
</comment>
<dbReference type="Pfam" id="PF13538">
    <property type="entry name" value="UvrD_C_2"/>
    <property type="match status" value="1"/>
</dbReference>
<sequence length="713" mass="83399">MENNDIEKELKKEIEFSLENERLEEVTEEIRNQTLSLIDKRKEVAEYIVNLRKKNIEEYRDDEDKIIEYFDHEIFAKEEYFKALDRKLKELTILKSSPYFGRINFEDEIDDESIYIGRFGITKEDDYEPIIVDWRSPISSLFYAGKLGKTTYTAPLGEIEVDVLSKRQYIIKKAKLLGMFDSAIDVKDEILQMVLSKSAGDKLKDIVMTIQAEQDNLIRQSRNQAIVVDGVAGSGKTTIALHRVAYLLYNYRNVLQDKVLILGPNSIFIDYISTVLPSLGEIGVRQTTFREFALDIVGLDNIMSFKDYMEEVLSENREFNNDIIYKSSMEYIKDLDELINKLENECFTISDIKIYDKVILDNDEINKMFKDYFYNMPLFRRSKKIKRIIYSKLKDERDSIIREIQKEYEDSLKSLSESELRVQQNHLEFMRRTKIRETILEVMRVKRELKWLNNPNIIEIYNEFNKGKVLTYDDLAPIIYLKIKLEGLKYDSEIKHIVIDEAQDYSAVQFVVIKELTSCKSFTIVGDSNQRIVPIEGKLPMTNLENILVDLDVHHFKLSKSYRSTKEIMDYANKYLKCNKTIPLVRNGMEVIEKKVDNVNNLVDKVINNIIKLKEKNYESIAVVCRDLKQTETLGSLIKNKLHIKVLDKEDIIYSSGEVILPSYFAKGLEFDSVILIDSDTTLEDQYDKANKLKYVMATRALHELYVYKTSSI</sequence>
<dbReference type="OrthoDB" id="9787585at2"/>
<proteinExistence type="predicted"/>
<dbReference type="STRING" id="1121326.CLMAG_03270"/>
<evidence type="ECO:0000313" key="13">
    <source>
        <dbReference type="Proteomes" id="UP000076603"/>
    </source>
</evidence>
<keyword evidence="1 9" id="KW-0547">Nucleotide-binding</keyword>
<dbReference type="AlphaFoldDB" id="A0A162U139"/>
<evidence type="ECO:0000256" key="4">
    <source>
        <dbReference type="ARBA" id="ARBA00022840"/>
    </source>
</evidence>
<evidence type="ECO:0000256" key="7">
    <source>
        <dbReference type="ARBA" id="ARBA00034808"/>
    </source>
</evidence>
<keyword evidence="10" id="KW-0175">Coiled coil</keyword>
<keyword evidence="3 9" id="KW-0347">Helicase</keyword>
<organism evidence="12 13">
    <name type="scientific">Clostridium magnum DSM 2767</name>
    <dbReference type="NCBI Taxonomy" id="1121326"/>
    <lineage>
        <taxon>Bacteria</taxon>
        <taxon>Bacillati</taxon>
        <taxon>Bacillota</taxon>
        <taxon>Clostridia</taxon>
        <taxon>Eubacteriales</taxon>
        <taxon>Clostridiaceae</taxon>
        <taxon>Clostridium</taxon>
    </lineage>
</organism>
<reference evidence="12 13" key="1">
    <citation type="submission" date="2016-04" db="EMBL/GenBank/DDBJ databases">
        <title>Genome sequence of Clostridium magnum DSM 2767.</title>
        <authorList>
            <person name="Poehlein A."/>
            <person name="Uhlig R."/>
            <person name="Fischer R."/>
            <person name="Bahl H."/>
            <person name="Daniel R."/>
        </authorList>
    </citation>
    <scope>NUCLEOTIDE SEQUENCE [LARGE SCALE GENOMIC DNA]</scope>
    <source>
        <strain evidence="12 13">DSM 2767</strain>
    </source>
</reference>
<keyword evidence="4 9" id="KW-0067">ATP-binding</keyword>
<dbReference type="GO" id="GO:0043138">
    <property type="term" value="F:3'-5' DNA helicase activity"/>
    <property type="evidence" value="ECO:0007669"/>
    <property type="project" value="UniProtKB-EC"/>
</dbReference>
<evidence type="ECO:0000256" key="5">
    <source>
        <dbReference type="ARBA" id="ARBA00023235"/>
    </source>
</evidence>
<keyword evidence="5" id="KW-0413">Isomerase</keyword>
<accession>A0A162U139</accession>
<dbReference type="SUPFAM" id="SSF52540">
    <property type="entry name" value="P-loop containing nucleoside triphosphate hydrolases"/>
    <property type="match status" value="1"/>
</dbReference>
<keyword evidence="2 9" id="KW-0378">Hydrolase</keyword>
<dbReference type="InterPro" id="IPR014017">
    <property type="entry name" value="DNA_helicase_UvrD-like_C"/>
</dbReference>
<evidence type="ECO:0000256" key="8">
    <source>
        <dbReference type="ARBA" id="ARBA00048988"/>
    </source>
</evidence>
<evidence type="ECO:0000256" key="9">
    <source>
        <dbReference type="PROSITE-ProRule" id="PRU00560"/>
    </source>
</evidence>
<dbReference type="InterPro" id="IPR000212">
    <property type="entry name" value="DNA_helicase_UvrD/REP"/>
</dbReference>
<dbReference type="GO" id="GO:0005829">
    <property type="term" value="C:cytosol"/>
    <property type="evidence" value="ECO:0007669"/>
    <property type="project" value="TreeGrafter"/>
</dbReference>
<feature type="coiled-coil region" evidence="10">
    <location>
        <begin position="589"/>
        <end position="616"/>
    </location>
</feature>
<dbReference type="InterPro" id="IPR014016">
    <property type="entry name" value="UvrD-like_ATP-bd"/>
</dbReference>
<comment type="caution">
    <text evidence="12">The sequence shown here is derived from an EMBL/GenBank/DDBJ whole genome shotgun (WGS) entry which is preliminary data.</text>
</comment>